<dbReference type="InterPro" id="IPR018076">
    <property type="entry name" value="T2SS_GspF_dom"/>
</dbReference>
<keyword evidence="2" id="KW-1003">Cell membrane</keyword>
<feature type="chain" id="PRO_5042872252" evidence="7">
    <location>
        <begin position="22"/>
        <end position="270"/>
    </location>
</feature>
<evidence type="ECO:0000259" key="8">
    <source>
        <dbReference type="Pfam" id="PF00482"/>
    </source>
</evidence>
<dbReference type="PANTHER" id="PTHR35007:SF4">
    <property type="entry name" value="CONSERVED TRANSMEMBRANE PROTEIN-RELATED"/>
    <property type="match status" value="1"/>
</dbReference>
<feature type="transmembrane region" description="Helical" evidence="6">
    <location>
        <begin position="231"/>
        <end position="253"/>
    </location>
</feature>
<name>A0AAP4F4H5_9CORY</name>
<sequence>MSAAIIVLAVAVALHPGSASARIGTTSTALVSKEFLLMISVVFLVVTVLMAVGTMALALAGAMAAATVIITMRQHMRRRRIIADTKSLGAYIGQLAADIDSGAHHFHAVETAASQLPEDASPRVRTVAESAAAQARFGHSPAHAFAQHSSSELPQLQRLSVLWHAAGRHGIALSGLLDSVHRSIDGANRHRSATEASLQGPQATAVILTCLPLAGILMGIAMGAAPLRFLLTTNLGGIALVTGVGLACTGFVWSRKITAKAVGETSWRSP</sequence>
<dbReference type="RefSeq" id="WP_284588679.1">
    <property type="nucleotide sequence ID" value="NZ_JASNUC010000001.1"/>
</dbReference>
<keyword evidence="4 6" id="KW-1133">Transmembrane helix</keyword>
<accession>A0AAP4F4H5</accession>
<evidence type="ECO:0000256" key="5">
    <source>
        <dbReference type="ARBA" id="ARBA00023136"/>
    </source>
</evidence>
<gene>
    <name evidence="9" type="ORF">QPX42_00480</name>
</gene>
<comment type="caution">
    <text evidence="9">The sequence shown here is derived from an EMBL/GenBank/DDBJ whole genome shotgun (WGS) entry which is preliminary data.</text>
</comment>
<dbReference type="GO" id="GO:0005886">
    <property type="term" value="C:plasma membrane"/>
    <property type="evidence" value="ECO:0007669"/>
    <property type="project" value="UniProtKB-SubCell"/>
</dbReference>
<organism evidence="9 10">
    <name type="scientific">Corynebacterium pseudodiphtheriticum</name>
    <dbReference type="NCBI Taxonomy" id="37637"/>
    <lineage>
        <taxon>Bacteria</taxon>
        <taxon>Bacillati</taxon>
        <taxon>Actinomycetota</taxon>
        <taxon>Actinomycetes</taxon>
        <taxon>Mycobacteriales</taxon>
        <taxon>Corynebacteriaceae</taxon>
        <taxon>Corynebacterium</taxon>
    </lineage>
</organism>
<keyword evidence="5 6" id="KW-0472">Membrane</keyword>
<dbReference type="AlphaFoldDB" id="A0AAP4F4H5"/>
<protein>
    <submittedName>
        <fullName evidence="9">Type II secretion system F family protein</fullName>
    </submittedName>
</protein>
<evidence type="ECO:0000256" key="4">
    <source>
        <dbReference type="ARBA" id="ARBA00022989"/>
    </source>
</evidence>
<evidence type="ECO:0000256" key="1">
    <source>
        <dbReference type="ARBA" id="ARBA00004651"/>
    </source>
</evidence>
<dbReference type="Pfam" id="PF00482">
    <property type="entry name" value="T2SSF"/>
    <property type="match status" value="1"/>
</dbReference>
<feature type="domain" description="Type II secretion system protein GspF" evidence="8">
    <location>
        <begin position="101"/>
        <end position="220"/>
    </location>
</feature>
<evidence type="ECO:0000256" key="2">
    <source>
        <dbReference type="ARBA" id="ARBA00022475"/>
    </source>
</evidence>
<keyword evidence="7" id="KW-0732">Signal</keyword>
<comment type="subcellular location">
    <subcellularLocation>
        <location evidence="1">Cell membrane</location>
        <topology evidence="1">Multi-pass membrane protein</topology>
    </subcellularLocation>
</comment>
<evidence type="ECO:0000256" key="7">
    <source>
        <dbReference type="SAM" id="SignalP"/>
    </source>
</evidence>
<feature type="transmembrane region" description="Helical" evidence="6">
    <location>
        <begin position="37"/>
        <end position="70"/>
    </location>
</feature>
<feature type="transmembrane region" description="Helical" evidence="6">
    <location>
        <begin position="205"/>
        <end position="225"/>
    </location>
</feature>
<evidence type="ECO:0000313" key="10">
    <source>
        <dbReference type="Proteomes" id="UP001224412"/>
    </source>
</evidence>
<proteinExistence type="predicted"/>
<evidence type="ECO:0000256" key="3">
    <source>
        <dbReference type="ARBA" id="ARBA00022692"/>
    </source>
</evidence>
<dbReference type="PANTHER" id="PTHR35007">
    <property type="entry name" value="INTEGRAL MEMBRANE PROTEIN-RELATED"/>
    <property type="match status" value="1"/>
</dbReference>
<reference evidence="9" key="1">
    <citation type="submission" date="2023-05" db="EMBL/GenBank/DDBJ databases">
        <title>Metabolic capabilities are highly conserved among human nasal-associated Corynebacterium species in pangenomic analyses.</title>
        <authorList>
            <person name="Tran T.H."/>
            <person name="Roberts A.Q."/>
            <person name="Escapa I.F."/>
            <person name="Gao W."/>
            <person name="Conlan S."/>
            <person name="Kong H."/>
            <person name="Segre J.A."/>
            <person name="Kelly M.S."/>
            <person name="Lemon K.P."/>
        </authorList>
    </citation>
    <scope>NUCLEOTIDE SEQUENCE</scope>
    <source>
        <strain evidence="9">KPL2773</strain>
    </source>
</reference>
<dbReference type="Proteomes" id="UP001224412">
    <property type="component" value="Unassembled WGS sequence"/>
</dbReference>
<keyword evidence="3 6" id="KW-0812">Transmembrane</keyword>
<dbReference type="EMBL" id="JASNVH010000001">
    <property type="protein sequence ID" value="MDK4306041.1"/>
    <property type="molecule type" value="Genomic_DNA"/>
</dbReference>
<feature type="signal peptide" evidence="7">
    <location>
        <begin position="1"/>
        <end position="21"/>
    </location>
</feature>
<evidence type="ECO:0000256" key="6">
    <source>
        <dbReference type="SAM" id="Phobius"/>
    </source>
</evidence>
<evidence type="ECO:0000313" key="9">
    <source>
        <dbReference type="EMBL" id="MDK4306041.1"/>
    </source>
</evidence>